<comment type="caution">
    <text evidence="7">The sequence shown here is derived from an EMBL/GenBank/DDBJ whole genome shotgun (WGS) entry which is preliminary data.</text>
</comment>
<dbReference type="GO" id="GO:0004553">
    <property type="term" value="F:hydrolase activity, hydrolyzing O-glycosyl compounds"/>
    <property type="evidence" value="ECO:0007669"/>
    <property type="project" value="InterPro"/>
</dbReference>
<dbReference type="SUPFAM" id="SSF48208">
    <property type="entry name" value="Six-hairpin glycosidases"/>
    <property type="match status" value="1"/>
</dbReference>
<evidence type="ECO:0000313" key="7">
    <source>
        <dbReference type="EMBL" id="ERP39244.1"/>
    </source>
</evidence>
<dbReference type="eggNOG" id="COG0726">
    <property type="taxonomic scope" value="Bacteria"/>
</dbReference>
<evidence type="ECO:0000256" key="1">
    <source>
        <dbReference type="ARBA" id="ARBA00022801"/>
    </source>
</evidence>
<keyword evidence="8" id="KW-1185">Reference proteome</keyword>
<evidence type="ECO:0000313" key="8">
    <source>
        <dbReference type="Proteomes" id="UP000017148"/>
    </source>
</evidence>
<evidence type="ECO:0000256" key="5">
    <source>
        <dbReference type="SAM" id="MobiDB-lite"/>
    </source>
</evidence>
<proteinExistence type="predicted"/>
<evidence type="ECO:0000259" key="6">
    <source>
        <dbReference type="Pfam" id="PF00759"/>
    </source>
</evidence>
<dbReference type="InterPro" id="IPR008928">
    <property type="entry name" value="6-hairpin_glycosidase_sf"/>
</dbReference>
<dbReference type="Proteomes" id="UP000017148">
    <property type="component" value="Unassembled WGS sequence"/>
</dbReference>
<protein>
    <submittedName>
        <fullName evidence="7">Glycoside hydrolase, GH9 family</fullName>
    </submittedName>
</protein>
<dbReference type="InterPro" id="IPR001701">
    <property type="entry name" value="Glyco_hydro_9"/>
</dbReference>
<evidence type="ECO:0000256" key="2">
    <source>
        <dbReference type="ARBA" id="ARBA00023277"/>
    </source>
</evidence>
<dbReference type="STRING" id="1313304.CALK_0032"/>
<dbReference type="RefSeq" id="WP_022635604.1">
    <property type="nucleotide sequence ID" value="NZ_ASJR01000001.1"/>
</dbReference>
<keyword evidence="1 7" id="KW-0378">Hydrolase</keyword>
<dbReference type="EMBL" id="ASJR01000001">
    <property type="protein sequence ID" value="ERP39244.1"/>
    <property type="molecule type" value="Genomic_DNA"/>
</dbReference>
<dbReference type="OrthoDB" id="9808897at2"/>
<dbReference type="AlphaFoldDB" id="U7DA09"/>
<dbReference type="PANTHER" id="PTHR22298">
    <property type="entry name" value="ENDO-1,4-BETA-GLUCANASE"/>
    <property type="match status" value="1"/>
</dbReference>
<evidence type="ECO:0000256" key="4">
    <source>
        <dbReference type="ARBA" id="ARBA00023326"/>
    </source>
</evidence>
<evidence type="ECO:0000256" key="3">
    <source>
        <dbReference type="ARBA" id="ARBA00023295"/>
    </source>
</evidence>
<reference evidence="7 8" key="1">
    <citation type="journal article" date="2013" name="Environ. Microbiol.">
        <title>Genome analysis of Chitinivibrio alkaliphilus gen. nov., sp. nov., a novel extremely haloalkaliphilic anaerobic chitinolytic bacterium from the candidate phylum Termite Group 3.</title>
        <authorList>
            <person name="Sorokin D.Y."/>
            <person name="Gumerov V.M."/>
            <person name="Rakitin A.L."/>
            <person name="Beletsky A.V."/>
            <person name="Damste J.S."/>
            <person name="Muyzer G."/>
            <person name="Mardanov A.V."/>
            <person name="Ravin N.V."/>
        </authorList>
    </citation>
    <scope>NUCLEOTIDE SEQUENCE [LARGE SCALE GENOMIC DNA]</scope>
    <source>
        <strain evidence="7 8">ACht1</strain>
    </source>
</reference>
<keyword evidence="3" id="KW-0326">Glycosidase</keyword>
<dbReference type="GO" id="GO:0000272">
    <property type="term" value="P:polysaccharide catabolic process"/>
    <property type="evidence" value="ECO:0007669"/>
    <property type="project" value="UniProtKB-KW"/>
</dbReference>
<gene>
    <name evidence="7" type="ORF">CALK_0032</name>
</gene>
<sequence length="743" mass="83464">MSLLYPQRSLFFVLFLLCTHVSGIHIRYNQAGYRPDRSISLVVLSDTDMIDTPWHIIQGNDTLRSGTTPQSLVGTGKHTSHPFNHTIEISPLAETGEYLFIMEDASVQLRITEHPYSVFITDALRHLRTARSGWPQDRPGARQGTHLGDSVARKHIVDGPASKGVWKPASPTHTFDMRGGWYDAGDYIKFTLTNATTAYYLLKAWETNPKAFTNVLSESSLPDILAEARFGLEYLMKTYPEEDIFVVQVGDAEDHRQGVRLPEHDALDGNRPAFTALSPVHMGITAATLAKGARIFRDVGKEEEAQRYLQQAKAIFHRARAEDALDETVFERDVTNDYYRDNSLEDNMALAAVELYRATKDTTYRTIALSYEIGPGEWLSWGVYNFSVNAALAPYDTRSAKAAQADMDHFTSNMDPLWGIPADYTWSSLLCWNAVGAAAKVWHRESPSPELIRLHEHMVDLLFGRNNWGISFLATTRLSSTFQNVYNQIYELTGDFPHGAVALGPVNRETHSAMEEYFGTPPASHLDSFQTDEVVFHDWERNFVTSETVTMSQAYAIWLLAAAASTSEPAPADSSLKEPQQQVSGKEQRWKAPLNTSQWYPYADDYSVATWINQAAGTFRLAPKKGDEYPYAGMSITLPPQYRHQDEFAGFYIYGSFSDGPSLRINAVTPTVTDHDYHGTFVTPKNDEALRITFERLSQQGFGQSKPFNGTEIESIAIQTGNTRYSSDIQIDSLVFFGHQEEK</sequence>
<keyword evidence="2" id="KW-0119">Carbohydrate metabolism</keyword>
<name>U7DA09_9BACT</name>
<dbReference type="Gene3D" id="1.50.10.10">
    <property type="match status" value="1"/>
</dbReference>
<dbReference type="InterPro" id="IPR012341">
    <property type="entry name" value="6hp_glycosidase-like_sf"/>
</dbReference>
<feature type="region of interest" description="Disordered" evidence="5">
    <location>
        <begin position="569"/>
        <end position="590"/>
    </location>
</feature>
<feature type="domain" description="Glycoside hydrolase family 9" evidence="6">
    <location>
        <begin position="116"/>
        <end position="560"/>
    </location>
</feature>
<organism evidence="7 8">
    <name type="scientific">Chitinivibrio alkaliphilus ACht1</name>
    <dbReference type="NCBI Taxonomy" id="1313304"/>
    <lineage>
        <taxon>Bacteria</taxon>
        <taxon>Pseudomonadati</taxon>
        <taxon>Fibrobacterota</taxon>
        <taxon>Chitinivibrionia</taxon>
        <taxon>Chitinivibrionales</taxon>
        <taxon>Chitinivibrionaceae</taxon>
        <taxon>Chitinivibrio</taxon>
    </lineage>
</organism>
<accession>U7DA09</accession>
<keyword evidence="4" id="KW-0624">Polysaccharide degradation</keyword>
<dbReference type="Pfam" id="PF00759">
    <property type="entry name" value="Glyco_hydro_9"/>
    <property type="match status" value="1"/>
</dbReference>